<organism evidence="4 5">
    <name type="scientific">Arthrobotrys conoides</name>
    <dbReference type="NCBI Taxonomy" id="74498"/>
    <lineage>
        <taxon>Eukaryota</taxon>
        <taxon>Fungi</taxon>
        <taxon>Dikarya</taxon>
        <taxon>Ascomycota</taxon>
        <taxon>Pezizomycotina</taxon>
        <taxon>Orbiliomycetes</taxon>
        <taxon>Orbiliales</taxon>
        <taxon>Orbiliaceae</taxon>
        <taxon>Arthrobotrys</taxon>
    </lineage>
</organism>
<feature type="domain" description="CBM1" evidence="3">
    <location>
        <begin position="146"/>
        <end position="189"/>
    </location>
</feature>
<dbReference type="Proteomes" id="UP001307849">
    <property type="component" value="Unassembled WGS sequence"/>
</dbReference>
<dbReference type="AlphaFoldDB" id="A0AAN8NHL5"/>
<evidence type="ECO:0000256" key="1">
    <source>
        <dbReference type="ARBA" id="ARBA00022729"/>
    </source>
</evidence>
<evidence type="ECO:0000313" key="4">
    <source>
        <dbReference type="EMBL" id="KAK6517016.1"/>
    </source>
</evidence>
<sequence>MLHSRIFAVAAAALLVCFETVTAGGLPLCVANRCPKKRELFGDVGNGNLMPRQAPDPYSTIWPLTPIPNWAALPFSSCGGISTGPGGTTTKTICPQEFYCHCHSGTSSLCLPTATVGPPSITTCSPYAGVTTCSQCEFYWQTTLSVMATAYEQCGGYSDGVISSAWDVQTLCPVNYRCNPLNFWYSQCTPVTAPQTAINPMQYWACAPQSYSYATAVNNRCGGHCFKANGKVDGLCPGNMKCWTQTYPRPGYDAFCYSSSPAGGVHRTNLCYPIPYSFIATSAPTCTPQTGATQTPYGQCFGSTVNAAGSSIAWSGPTNCPCGLQCTSYNPSYGICNNIPGFPTSNCNTVGGGTQTLYGRCGGSTYTNGSAVTWSSPTLCPAGASCVTDQGGWYAQCTPLAKNRRRSPSPAAAPDPLPVANAAALPTAAAEFAERYEGARPASKPRYL</sequence>
<protein>
    <recommendedName>
        <fullName evidence="3">CBM1 domain-containing protein</fullName>
    </recommendedName>
</protein>
<name>A0AAN8NHL5_9PEZI</name>
<dbReference type="PROSITE" id="PS51164">
    <property type="entry name" value="CBM1_2"/>
    <property type="match status" value="3"/>
</dbReference>
<evidence type="ECO:0000259" key="3">
    <source>
        <dbReference type="PROSITE" id="PS51164"/>
    </source>
</evidence>
<accession>A0AAN8NHL5</accession>
<dbReference type="GO" id="GO:0030248">
    <property type="term" value="F:cellulose binding"/>
    <property type="evidence" value="ECO:0007669"/>
    <property type="project" value="InterPro"/>
</dbReference>
<dbReference type="GO" id="GO:0005576">
    <property type="term" value="C:extracellular region"/>
    <property type="evidence" value="ECO:0007669"/>
    <property type="project" value="InterPro"/>
</dbReference>
<dbReference type="SMART" id="SM00236">
    <property type="entry name" value="fCBD"/>
    <property type="match status" value="3"/>
</dbReference>
<keyword evidence="1 2" id="KW-0732">Signal</keyword>
<proteinExistence type="predicted"/>
<feature type="signal peptide" evidence="2">
    <location>
        <begin position="1"/>
        <end position="23"/>
    </location>
</feature>
<evidence type="ECO:0000256" key="2">
    <source>
        <dbReference type="SAM" id="SignalP"/>
    </source>
</evidence>
<feature type="domain" description="CBM1" evidence="3">
    <location>
        <begin position="292"/>
        <end position="337"/>
    </location>
</feature>
<gene>
    <name evidence="4" type="ORF">TWF506_006894</name>
</gene>
<feature type="chain" id="PRO_5042900012" description="CBM1 domain-containing protein" evidence="2">
    <location>
        <begin position="24"/>
        <end position="448"/>
    </location>
</feature>
<evidence type="ECO:0000313" key="5">
    <source>
        <dbReference type="Proteomes" id="UP001307849"/>
    </source>
</evidence>
<feature type="domain" description="CBM1" evidence="3">
    <location>
        <begin position="353"/>
        <end position="398"/>
    </location>
</feature>
<dbReference type="InterPro" id="IPR000254">
    <property type="entry name" value="CBD"/>
</dbReference>
<dbReference type="GO" id="GO:0005975">
    <property type="term" value="P:carbohydrate metabolic process"/>
    <property type="evidence" value="ECO:0007669"/>
    <property type="project" value="InterPro"/>
</dbReference>
<dbReference type="EMBL" id="JAVHJM010000003">
    <property type="protein sequence ID" value="KAK6517016.1"/>
    <property type="molecule type" value="Genomic_DNA"/>
</dbReference>
<reference evidence="4 5" key="1">
    <citation type="submission" date="2019-10" db="EMBL/GenBank/DDBJ databases">
        <authorList>
            <person name="Palmer J.M."/>
        </authorList>
    </citation>
    <scope>NUCLEOTIDE SEQUENCE [LARGE SCALE GENOMIC DNA]</scope>
    <source>
        <strain evidence="4 5">TWF506</strain>
    </source>
</reference>
<comment type="caution">
    <text evidence="4">The sequence shown here is derived from an EMBL/GenBank/DDBJ whole genome shotgun (WGS) entry which is preliminary data.</text>
</comment>
<keyword evidence="5" id="KW-1185">Reference proteome</keyword>